<protein>
    <recommendedName>
        <fullName evidence="1">HD-associated domain-containing protein</fullName>
    </recommendedName>
</protein>
<dbReference type="Gene3D" id="1.10.3210.10">
    <property type="entry name" value="Hypothetical protein af1432"/>
    <property type="match status" value="1"/>
</dbReference>
<dbReference type="Pfam" id="PF19276">
    <property type="entry name" value="HD_assoc_2"/>
    <property type="match status" value="1"/>
</dbReference>
<evidence type="ECO:0000259" key="1">
    <source>
        <dbReference type="Pfam" id="PF19276"/>
    </source>
</evidence>
<accession>A0A5B6ZAA4</accession>
<proteinExistence type="predicted"/>
<dbReference type="SUPFAM" id="SSF109604">
    <property type="entry name" value="HD-domain/PDEase-like"/>
    <property type="match status" value="1"/>
</dbReference>
<feature type="domain" description="HD-associated" evidence="1">
    <location>
        <begin position="54"/>
        <end position="164"/>
    </location>
</feature>
<dbReference type="EMBL" id="GHES01010352">
    <property type="protein sequence ID" value="MPA40911.1"/>
    <property type="molecule type" value="Transcribed_RNA"/>
</dbReference>
<sequence length="198" mass="23190">MVVASTENASSVSSKEKRFLYDIVANGRNGIDVDKFDYIVRDSRACALGCNFEFQRLLETMRVIDDEICYRAKEYLTIHKLFLSRADLHRTVYMHAKVKAIELMFVDALIKANGCLEISSKIDDPAEYWKLDDSILKTIEMDSRQELQESRDLIRRIRRRDLYQFCNEFTVPEDKLEHFKKVTPQDIVCSQVLQNLFC</sequence>
<dbReference type="GO" id="GO:0006203">
    <property type="term" value="P:dGTP catabolic process"/>
    <property type="evidence" value="ECO:0007669"/>
    <property type="project" value="TreeGrafter"/>
</dbReference>
<evidence type="ECO:0000313" key="2">
    <source>
        <dbReference type="EMBL" id="MPA40911.1"/>
    </source>
</evidence>
<dbReference type="GO" id="GO:0005634">
    <property type="term" value="C:nucleus"/>
    <property type="evidence" value="ECO:0007669"/>
    <property type="project" value="TreeGrafter"/>
</dbReference>
<dbReference type="PANTHER" id="PTHR11373:SF4">
    <property type="entry name" value="DEOXYNUCLEOSIDE TRIPHOSPHATE TRIPHOSPHOHYDROLASE SAMHD1"/>
    <property type="match status" value="1"/>
</dbReference>
<gene>
    <name evidence="2" type="ORF">Din_010352</name>
</gene>
<name>A0A5B6ZAA4_DAVIN</name>
<dbReference type="InterPro" id="IPR050135">
    <property type="entry name" value="dGTPase-like"/>
</dbReference>
<dbReference type="PANTHER" id="PTHR11373">
    <property type="entry name" value="DEOXYNUCLEOSIDE TRIPHOSPHATE TRIPHOSPHOHYDROLASE"/>
    <property type="match status" value="1"/>
</dbReference>
<dbReference type="AlphaFoldDB" id="A0A5B6ZAA4"/>
<dbReference type="InterPro" id="IPR045509">
    <property type="entry name" value="HD_assoc_2"/>
</dbReference>
<organism evidence="2">
    <name type="scientific">Davidia involucrata</name>
    <name type="common">Dove tree</name>
    <dbReference type="NCBI Taxonomy" id="16924"/>
    <lineage>
        <taxon>Eukaryota</taxon>
        <taxon>Viridiplantae</taxon>
        <taxon>Streptophyta</taxon>
        <taxon>Embryophyta</taxon>
        <taxon>Tracheophyta</taxon>
        <taxon>Spermatophyta</taxon>
        <taxon>Magnoliopsida</taxon>
        <taxon>eudicotyledons</taxon>
        <taxon>Gunneridae</taxon>
        <taxon>Pentapetalae</taxon>
        <taxon>asterids</taxon>
        <taxon>Cornales</taxon>
        <taxon>Nyssaceae</taxon>
        <taxon>Davidia</taxon>
    </lineage>
</organism>
<dbReference type="GO" id="GO:0008832">
    <property type="term" value="F:dGTPase activity"/>
    <property type="evidence" value="ECO:0007669"/>
    <property type="project" value="TreeGrafter"/>
</dbReference>
<reference evidence="2" key="1">
    <citation type="submission" date="2019-08" db="EMBL/GenBank/DDBJ databases">
        <title>Reference gene set and small RNA set construction with multiple tissues from Davidia involucrata Baill.</title>
        <authorList>
            <person name="Yang H."/>
            <person name="Zhou C."/>
            <person name="Li G."/>
            <person name="Wang J."/>
            <person name="Gao P."/>
            <person name="Wang M."/>
            <person name="Wang R."/>
            <person name="Zhao Y."/>
        </authorList>
    </citation>
    <scope>NUCLEOTIDE SEQUENCE</scope>
    <source>
        <tissue evidence="2">Mixed with DoveR01_LX</tissue>
    </source>
</reference>